<dbReference type="RefSeq" id="WP_138288823.1">
    <property type="nucleotide sequence ID" value="NZ_CP058350.1"/>
</dbReference>
<keyword evidence="1" id="KW-0472">Membrane</keyword>
<keyword evidence="1" id="KW-1133">Transmembrane helix</keyword>
<dbReference type="EMBL" id="CP058350">
    <property type="protein sequence ID" value="QLF68280.1"/>
    <property type="molecule type" value="Genomic_DNA"/>
</dbReference>
<organism evidence="2 3">
    <name type="scientific">Peteryoungia desertarenae</name>
    <dbReference type="NCBI Taxonomy" id="1813451"/>
    <lineage>
        <taxon>Bacteria</taxon>
        <taxon>Pseudomonadati</taxon>
        <taxon>Pseudomonadota</taxon>
        <taxon>Alphaproteobacteria</taxon>
        <taxon>Hyphomicrobiales</taxon>
        <taxon>Rhizobiaceae</taxon>
        <taxon>Peteryoungia</taxon>
    </lineage>
</organism>
<evidence type="ECO:0000313" key="2">
    <source>
        <dbReference type="EMBL" id="QLF68280.1"/>
    </source>
</evidence>
<evidence type="ECO:0000256" key="1">
    <source>
        <dbReference type="SAM" id="Phobius"/>
    </source>
</evidence>
<proteinExistence type="predicted"/>
<keyword evidence="3" id="KW-1185">Reference proteome</keyword>
<feature type="transmembrane region" description="Helical" evidence="1">
    <location>
        <begin position="7"/>
        <end position="27"/>
    </location>
</feature>
<gene>
    <name evidence="2" type="ORF">FE840_001200</name>
</gene>
<protein>
    <submittedName>
        <fullName evidence="2">Uncharacterized protein</fullName>
    </submittedName>
</protein>
<feature type="transmembrane region" description="Helical" evidence="1">
    <location>
        <begin position="148"/>
        <end position="168"/>
    </location>
</feature>
<keyword evidence="1" id="KW-0812">Transmembrane</keyword>
<evidence type="ECO:0000313" key="3">
    <source>
        <dbReference type="Proteomes" id="UP000308530"/>
    </source>
</evidence>
<dbReference type="Proteomes" id="UP000308530">
    <property type="component" value="Chromosome"/>
</dbReference>
<sequence length="293" mass="30560">MTRNKAAIVWVMVAIIAVVIFFVNPLADVAARFSHDVMIGSGALYGTLRIANSVMSIARDADVSGGVGVASVTASPGQLLQPVINTIERMVDLLFYLAIISGILSVVLVPLAKVAAAGLAVFALLCAALTVSMQRVPKLIDRLARSFLVLGLLGAILLPASYTVAFYAGGVITEEAWTNATEVFERMQGNSALAQVEQQVGAPKENLPSVDQQAGDGQLFGRLGSAFSGTLQSASDMAATVAANVAVINVGVAISNDLFNASIGIAVAYLVKLLVLPVLILAAFLYMLRSVIR</sequence>
<accession>A0ABX6QJ68</accession>
<feature type="transmembrane region" description="Helical" evidence="1">
    <location>
        <begin position="263"/>
        <end position="288"/>
    </location>
</feature>
<reference evidence="2 3" key="1">
    <citation type="submission" date="2020-06" db="EMBL/GenBank/DDBJ databases">
        <title>Genome sequence of Rhizobium sp strain ADMK78.</title>
        <authorList>
            <person name="Rahi P."/>
        </authorList>
    </citation>
    <scope>NUCLEOTIDE SEQUENCE [LARGE SCALE GENOMIC DNA]</scope>
    <source>
        <strain evidence="2 3">ADMK78</strain>
    </source>
</reference>
<name>A0ABX6QJ68_9HYPH</name>
<feature type="transmembrane region" description="Helical" evidence="1">
    <location>
        <begin position="93"/>
        <end position="111"/>
    </location>
</feature>